<gene>
    <name evidence="6" type="ORF">CCAE0312_LOCUS9201</name>
</gene>
<dbReference type="GO" id="GO:0009249">
    <property type="term" value="P:protein lipoylation"/>
    <property type="evidence" value="ECO:0007669"/>
    <property type="project" value="TreeGrafter"/>
</dbReference>
<dbReference type="NCBIfam" id="NF002270">
    <property type="entry name" value="PRK01202.1"/>
    <property type="match status" value="1"/>
</dbReference>
<dbReference type="EMBL" id="HBGH01016641">
    <property type="protein sequence ID" value="CAD9237103.1"/>
    <property type="molecule type" value="Transcribed_RNA"/>
</dbReference>
<keyword evidence="4" id="KW-0809">Transit peptide</keyword>
<dbReference type="InterPro" id="IPR033753">
    <property type="entry name" value="GCV_H/Fam206"/>
</dbReference>
<comment type="similarity">
    <text evidence="1 4">Belongs to the GcvH family.</text>
</comment>
<dbReference type="InterPro" id="IPR002930">
    <property type="entry name" value="GCV_H"/>
</dbReference>
<dbReference type="GO" id="GO:0005739">
    <property type="term" value="C:mitochondrion"/>
    <property type="evidence" value="ECO:0007669"/>
    <property type="project" value="UniProtKB-SubCell"/>
</dbReference>
<keyword evidence="2 3" id="KW-0450">Lipoyl</keyword>
<evidence type="ECO:0000256" key="3">
    <source>
        <dbReference type="PIRSR" id="PIRSR617453-50"/>
    </source>
</evidence>
<evidence type="ECO:0000259" key="5">
    <source>
        <dbReference type="PROSITE" id="PS50968"/>
    </source>
</evidence>
<comment type="subunit">
    <text evidence="4">The glycine cleavage system is composed of four proteins: P, T, L and H.</text>
</comment>
<dbReference type="SUPFAM" id="SSF51230">
    <property type="entry name" value="Single hybrid motif"/>
    <property type="match status" value="1"/>
</dbReference>
<proteinExistence type="inferred from homology"/>
<feature type="domain" description="Lipoyl-binding" evidence="5">
    <location>
        <begin position="54"/>
        <end position="136"/>
    </location>
</feature>
<comment type="function">
    <text evidence="4">The H protein shuttles the methylamine group of glycine from the P protein to the T protein.</text>
</comment>
<keyword evidence="4" id="KW-0496">Mitochondrion</keyword>
<feature type="modified residue" description="N6-lipoyllysine" evidence="3">
    <location>
        <position position="95"/>
    </location>
</feature>
<dbReference type="InterPro" id="IPR000089">
    <property type="entry name" value="Biotin_lipoyl"/>
</dbReference>
<dbReference type="CDD" id="cd06848">
    <property type="entry name" value="GCS_H"/>
    <property type="match status" value="1"/>
</dbReference>
<organism evidence="6">
    <name type="scientific">Compsopogon caeruleus</name>
    <dbReference type="NCBI Taxonomy" id="31354"/>
    <lineage>
        <taxon>Eukaryota</taxon>
        <taxon>Rhodophyta</taxon>
        <taxon>Compsopogonophyceae</taxon>
        <taxon>Compsopogonales</taxon>
        <taxon>Compsopogonaceae</taxon>
        <taxon>Compsopogon</taxon>
    </lineage>
</organism>
<dbReference type="NCBIfam" id="TIGR00527">
    <property type="entry name" value="gcvH"/>
    <property type="match status" value="1"/>
</dbReference>
<dbReference type="GO" id="GO:0005960">
    <property type="term" value="C:glycine cleavage complex"/>
    <property type="evidence" value="ECO:0007669"/>
    <property type="project" value="UniProtKB-UniRule"/>
</dbReference>
<accession>A0A7S1THM0</accession>
<evidence type="ECO:0000256" key="1">
    <source>
        <dbReference type="ARBA" id="ARBA00009249"/>
    </source>
</evidence>
<name>A0A7S1THM0_9RHOD</name>
<reference evidence="6" key="1">
    <citation type="submission" date="2021-01" db="EMBL/GenBank/DDBJ databases">
        <authorList>
            <person name="Corre E."/>
            <person name="Pelletier E."/>
            <person name="Niang G."/>
            <person name="Scheremetjew M."/>
            <person name="Finn R."/>
            <person name="Kale V."/>
            <person name="Holt S."/>
            <person name="Cochrane G."/>
            <person name="Meng A."/>
            <person name="Brown T."/>
            <person name="Cohen L."/>
        </authorList>
    </citation>
    <scope>NUCLEOTIDE SEQUENCE</scope>
    <source>
        <strain evidence="6">SAG 36.94</strain>
    </source>
</reference>
<comment type="subcellular location">
    <subcellularLocation>
        <location evidence="4">Mitochondrion</location>
    </subcellularLocation>
</comment>
<protein>
    <recommendedName>
        <fullName evidence="4">Glycine cleavage system H protein</fullName>
    </recommendedName>
</protein>
<evidence type="ECO:0000313" key="6">
    <source>
        <dbReference type="EMBL" id="CAD9237103.1"/>
    </source>
</evidence>
<dbReference type="AlphaFoldDB" id="A0A7S1THM0"/>
<evidence type="ECO:0000256" key="2">
    <source>
        <dbReference type="ARBA" id="ARBA00022823"/>
    </source>
</evidence>
<sequence>MASSTLVRFVAASNAAVSRAGFLGTARRWMSGVSYPDDRVYHESHEWIKVEGDIGVVGITTYAATQLGDVVYVDLPEPSTQVEKDGTLAAIESVKAASDIYSPISGEVVEVNSELSDQPSLVNSDAHGKAWIAKVKLSNKDELQGLMSAAEYAKLVEEESS</sequence>
<dbReference type="InterPro" id="IPR011053">
    <property type="entry name" value="Single_hybrid_motif"/>
</dbReference>
<dbReference type="Gene3D" id="2.40.50.100">
    <property type="match status" value="1"/>
</dbReference>
<comment type="cofactor">
    <cofactor evidence="4">
        <name>(R)-lipoate</name>
        <dbReference type="ChEBI" id="CHEBI:83088"/>
    </cofactor>
    <text evidence="4">Binds 1 lipoyl cofactor covalently.</text>
</comment>
<dbReference type="PANTHER" id="PTHR11715:SF3">
    <property type="entry name" value="GLYCINE CLEAVAGE SYSTEM H PROTEIN-RELATED"/>
    <property type="match status" value="1"/>
</dbReference>
<dbReference type="GO" id="GO:0019464">
    <property type="term" value="P:glycine decarboxylation via glycine cleavage system"/>
    <property type="evidence" value="ECO:0007669"/>
    <property type="project" value="UniProtKB-UniRule"/>
</dbReference>
<dbReference type="PROSITE" id="PS50968">
    <property type="entry name" value="BIOTINYL_LIPOYL"/>
    <property type="match status" value="1"/>
</dbReference>
<dbReference type="HAMAP" id="MF_00272">
    <property type="entry name" value="GcvH"/>
    <property type="match status" value="1"/>
</dbReference>
<dbReference type="InterPro" id="IPR017453">
    <property type="entry name" value="GCV_H_sub"/>
</dbReference>
<dbReference type="Pfam" id="PF01597">
    <property type="entry name" value="GCV_H"/>
    <property type="match status" value="1"/>
</dbReference>
<dbReference type="PANTHER" id="PTHR11715">
    <property type="entry name" value="GLYCINE CLEAVAGE SYSTEM H PROTEIN"/>
    <property type="match status" value="1"/>
</dbReference>
<evidence type="ECO:0000256" key="4">
    <source>
        <dbReference type="RuleBase" id="RU364055"/>
    </source>
</evidence>